<sequence length="59" mass="6793">MGDFDLVWEQAGFPFFHDNYIYTYSGGKGVAMINSPIEASLDRIARVVKILRVCYFIQE</sequence>
<dbReference type="KEGG" id="bsan:CHH28_13520"/>
<dbReference type="RefSeq" id="WP_094060803.1">
    <property type="nucleotide sequence ID" value="NZ_CP022530.1"/>
</dbReference>
<organism evidence="1 2">
    <name type="scientific">Bacterioplanes sanyensis</name>
    <dbReference type="NCBI Taxonomy" id="1249553"/>
    <lineage>
        <taxon>Bacteria</taxon>
        <taxon>Pseudomonadati</taxon>
        <taxon>Pseudomonadota</taxon>
        <taxon>Gammaproteobacteria</taxon>
        <taxon>Oceanospirillales</taxon>
        <taxon>Oceanospirillaceae</taxon>
        <taxon>Bacterioplanes</taxon>
    </lineage>
</organism>
<dbReference type="AlphaFoldDB" id="A0A222FKT5"/>
<accession>A0A222FKT5</accession>
<evidence type="ECO:0000313" key="2">
    <source>
        <dbReference type="Proteomes" id="UP000202440"/>
    </source>
</evidence>
<dbReference type="Proteomes" id="UP000202440">
    <property type="component" value="Chromosome"/>
</dbReference>
<reference evidence="1 2" key="1">
    <citation type="submission" date="2017-07" db="EMBL/GenBank/DDBJ databases">
        <title>Annotated genome sequence of Bacterioplanes sanyensis isolated from Red Sea.</title>
        <authorList>
            <person name="Rehman Z.U."/>
        </authorList>
    </citation>
    <scope>NUCLEOTIDE SEQUENCE [LARGE SCALE GENOMIC DNA]</scope>
    <source>
        <strain evidence="1 2">NV9</strain>
    </source>
</reference>
<keyword evidence="2" id="KW-1185">Reference proteome</keyword>
<protein>
    <submittedName>
        <fullName evidence="1">Uncharacterized protein</fullName>
    </submittedName>
</protein>
<name>A0A222FKT5_9GAMM</name>
<dbReference type="EMBL" id="CP022530">
    <property type="protein sequence ID" value="ASP39628.1"/>
    <property type="molecule type" value="Genomic_DNA"/>
</dbReference>
<gene>
    <name evidence="1" type="ORF">CHH28_13520</name>
</gene>
<proteinExistence type="predicted"/>
<evidence type="ECO:0000313" key="1">
    <source>
        <dbReference type="EMBL" id="ASP39628.1"/>
    </source>
</evidence>